<dbReference type="EMBL" id="JAANQT010000985">
    <property type="protein sequence ID" value="KAG1307218.1"/>
    <property type="molecule type" value="Genomic_DNA"/>
</dbReference>
<sequence length="158" mass="18758">MLLHSDESDTQYDGSDLESAYDRMHDFTIDDEGEEYELIDDDDDDVISPSHQKQVVLIDSNKVMNEIKELQIAQQQPPERKRQRKVRKRLKTVFDSDDEEGIRIQQERRKVVKKKWNPKSTMNTIRSLNSQEVDEIDTDDLLEQVDTHLKQKRLFVIR</sequence>
<proteinExistence type="predicted"/>
<gene>
    <name evidence="2" type="ORF">G6F64_006984</name>
</gene>
<dbReference type="Proteomes" id="UP000716291">
    <property type="component" value="Unassembled WGS sequence"/>
</dbReference>
<comment type="caution">
    <text evidence="2">The sequence shown here is derived from an EMBL/GenBank/DDBJ whole genome shotgun (WGS) entry which is preliminary data.</text>
</comment>
<dbReference type="AlphaFoldDB" id="A0A9P7BRN6"/>
<evidence type="ECO:0000256" key="1">
    <source>
        <dbReference type="SAM" id="MobiDB-lite"/>
    </source>
</evidence>
<protein>
    <submittedName>
        <fullName evidence="2">Uncharacterized protein</fullName>
    </submittedName>
</protein>
<reference evidence="2" key="1">
    <citation type="journal article" date="2020" name="Microb. Genom.">
        <title>Genetic diversity of clinical and environmental Mucorales isolates obtained from an investigation of mucormycosis cases among solid organ transplant recipients.</title>
        <authorList>
            <person name="Nguyen M.H."/>
            <person name="Kaul D."/>
            <person name="Muto C."/>
            <person name="Cheng S.J."/>
            <person name="Richter R.A."/>
            <person name="Bruno V.M."/>
            <person name="Liu G."/>
            <person name="Beyhan S."/>
            <person name="Sundermann A.J."/>
            <person name="Mounaud S."/>
            <person name="Pasculle A.W."/>
            <person name="Nierman W.C."/>
            <person name="Driscoll E."/>
            <person name="Cumbie R."/>
            <person name="Clancy C.J."/>
            <person name="Dupont C.L."/>
        </authorList>
    </citation>
    <scope>NUCLEOTIDE SEQUENCE</scope>
    <source>
        <strain evidence="2">GL11</strain>
    </source>
</reference>
<dbReference type="OrthoDB" id="2266300at2759"/>
<feature type="region of interest" description="Disordered" evidence="1">
    <location>
        <begin position="1"/>
        <end position="20"/>
    </location>
</feature>
<evidence type="ECO:0000313" key="3">
    <source>
        <dbReference type="Proteomes" id="UP000716291"/>
    </source>
</evidence>
<organism evidence="2 3">
    <name type="scientific">Rhizopus oryzae</name>
    <name type="common">Mucormycosis agent</name>
    <name type="synonym">Rhizopus arrhizus var. delemar</name>
    <dbReference type="NCBI Taxonomy" id="64495"/>
    <lineage>
        <taxon>Eukaryota</taxon>
        <taxon>Fungi</taxon>
        <taxon>Fungi incertae sedis</taxon>
        <taxon>Mucoromycota</taxon>
        <taxon>Mucoromycotina</taxon>
        <taxon>Mucoromycetes</taxon>
        <taxon>Mucorales</taxon>
        <taxon>Mucorineae</taxon>
        <taxon>Rhizopodaceae</taxon>
        <taxon>Rhizopus</taxon>
    </lineage>
</organism>
<name>A0A9P7BRN6_RHIOR</name>
<evidence type="ECO:0000313" key="2">
    <source>
        <dbReference type="EMBL" id="KAG1307218.1"/>
    </source>
</evidence>
<accession>A0A9P7BRN6</accession>
<keyword evidence="3" id="KW-1185">Reference proteome</keyword>